<reference evidence="2" key="1">
    <citation type="submission" date="2023-07" db="EMBL/GenBank/DDBJ databases">
        <title>Cedecea davisae an AmpC producer and its therapeutic implications.</title>
        <authorList>
            <person name="Notter J."/>
        </authorList>
    </citation>
    <scope>NUCLEOTIDE SEQUENCE [LARGE SCALE GENOMIC DNA]</scope>
    <source>
        <strain evidence="2">1</strain>
    </source>
</reference>
<gene>
    <name evidence="1" type="ORF">KC222_14785</name>
</gene>
<dbReference type="Proteomes" id="UP000686327">
    <property type="component" value="Unassembled WGS sequence"/>
</dbReference>
<comment type="caution">
    <text evidence="1">The sequence shown here is derived from an EMBL/GenBank/DDBJ whole genome shotgun (WGS) entry which is preliminary data.</text>
</comment>
<protein>
    <submittedName>
        <fullName evidence="1">Uncharacterized protein</fullName>
    </submittedName>
</protein>
<evidence type="ECO:0000313" key="1">
    <source>
        <dbReference type="EMBL" id="MBU4683277.1"/>
    </source>
</evidence>
<keyword evidence="2" id="KW-1185">Reference proteome</keyword>
<accession>A0ABS6DJP2</accession>
<dbReference type="EMBL" id="JAGRYU010000025">
    <property type="protein sequence ID" value="MBU4683277.1"/>
    <property type="molecule type" value="Genomic_DNA"/>
</dbReference>
<evidence type="ECO:0000313" key="2">
    <source>
        <dbReference type="Proteomes" id="UP000686327"/>
    </source>
</evidence>
<dbReference type="RefSeq" id="WP_216376309.1">
    <property type="nucleotide sequence ID" value="NZ_JAGRYT010000014.1"/>
</dbReference>
<proteinExistence type="predicted"/>
<organism evidence="1 2">
    <name type="scientific">Cedecea davisae</name>
    <dbReference type="NCBI Taxonomy" id="158484"/>
    <lineage>
        <taxon>Bacteria</taxon>
        <taxon>Pseudomonadati</taxon>
        <taxon>Pseudomonadota</taxon>
        <taxon>Gammaproteobacteria</taxon>
        <taxon>Enterobacterales</taxon>
        <taxon>Enterobacteriaceae</taxon>
        <taxon>Cedecea</taxon>
    </lineage>
</organism>
<name>A0ABS6DJP2_9ENTR</name>
<sequence length="68" mass="7276">MLQGYFANVPKNSEEAIKLNQRLLAVQAALEIAKAGAEGEGVYTALSKTESYVARCADAIQEALKCSE</sequence>